<sequence>MSQELEIEFKNLLTKKEFDQMKLYYQFSPKQFVTQKNHYYDTPSFSLKEKGAALRVREKQDRHVLTLKEPAPVGLTETHQSLPFQPDVESFHIPDGPVLGRLRDLGIESESLQYFGTLTTDRAEKKLPQGLIVLDRSRYLMVEDYEVEFEVTDYEQGKQDFTAILKSFGIPPRDTKNKIVRFYEQKLKDK</sequence>
<dbReference type="InterPro" id="IPR033469">
    <property type="entry name" value="CYTH-like_dom_sf"/>
</dbReference>
<dbReference type="Gene3D" id="2.40.320.10">
    <property type="entry name" value="Hypothetical Protein Pfu-838710-001"/>
    <property type="match status" value="1"/>
</dbReference>
<dbReference type="Pfam" id="PF01928">
    <property type="entry name" value="CYTH"/>
    <property type="match status" value="1"/>
</dbReference>
<evidence type="ECO:0000313" key="3">
    <source>
        <dbReference type="Proteomes" id="UP000187367"/>
    </source>
</evidence>
<dbReference type="Proteomes" id="UP000187367">
    <property type="component" value="Unassembled WGS sequence"/>
</dbReference>
<dbReference type="RefSeq" id="WP_076762646.1">
    <property type="nucleotide sequence ID" value="NZ_JARMMI010000007.1"/>
</dbReference>
<protein>
    <submittedName>
        <fullName evidence="2">CYTH domain-containing protein</fullName>
    </submittedName>
</protein>
<accession>A0A1R1RN99</accession>
<accession>A0A1R1QC19</accession>
<dbReference type="EMBL" id="MTJL01000040">
    <property type="protein sequence ID" value="OMI00532.1"/>
    <property type="molecule type" value="Genomic_DNA"/>
</dbReference>
<comment type="caution">
    <text evidence="2">The sequence shown here is derived from an EMBL/GenBank/DDBJ whole genome shotgun (WGS) entry which is preliminary data.</text>
</comment>
<dbReference type="InterPro" id="IPR009195">
    <property type="entry name" value="Uncharacterised_YjbK"/>
</dbReference>
<reference evidence="2 3" key="1">
    <citation type="submission" date="2017-01" db="EMBL/GenBank/DDBJ databases">
        <title>Bacillus phylogenomics.</title>
        <authorList>
            <person name="Dunlap C."/>
        </authorList>
    </citation>
    <scope>NUCLEOTIDE SEQUENCE [LARGE SCALE GENOMIC DNA]</scope>
    <source>
        <strain evidence="2 3">NRRL B-41282</strain>
    </source>
</reference>
<dbReference type="PIRSF" id="PIRSF012526">
    <property type="entry name" value="CYTH_UCP012526"/>
    <property type="match status" value="1"/>
</dbReference>
<dbReference type="CDD" id="cd07762">
    <property type="entry name" value="CYTH-like_Pase_1"/>
    <property type="match status" value="1"/>
</dbReference>
<name>A0A1R1QC19_9BACI</name>
<feature type="domain" description="CYTH" evidence="1">
    <location>
        <begin position="4"/>
        <end position="189"/>
    </location>
</feature>
<gene>
    <name evidence="2" type="ORF">BW143_18140</name>
</gene>
<dbReference type="InterPro" id="IPR023577">
    <property type="entry name" value="CYTH_domain"/>
</dbReference>
<dbReference type="OrthoDB" id="384378at2"/>
<proteinExistence type="predicted"/>
<organism evidence="2 3">
    <name type="scientific">Bacillus swezeyi</name>
    <dbReference type="NCBI Taxonomy" id="1925020"/>
    <lineage>
        <taxon>Bacteria</taxon>
        <taxon>Bacillati</taxon>
        <taxon>Bacillota</taxon>
        <taxon>Bacilli</taxon>
        <taxon>Bacillales</taxon>
        <taxon>Bacillaceae</taxon>
        <taxon>Bacillus</taxon>
    </lineage>
</organism>
<keyword evidence="3" id="KW-1185">Reference proteome</keyword>
<evidence type="ECO:0000313" key="2">
    <source>
        <dbReference type="EMBL" id="OMI00532.1"/>
    </source>
</evidence>
<dbReference type="SUPFAM" id="SSF55154">
    <property type="entry name" value="CYTH-like phosphatases"/>
    <property type="match status" value="1"/>
</dbReference>
<dbReference type="AlphaFoldDB" id="A0A1R1QC19"/>
<evidence type="ECO:0000259" key="1">
    <source>
        <dbReference type="PROSITE" id="PS51707"/>
    </source>
</evidence>
<dbReference type="SMART" id="SM01118">
    <property type="entry name" value="CYTH"/>
    <property type="match status" value="1"/>
</dbReference>
<dbReference type="PROSITE" id="PS51707">
    <property type="entry name" value="CYTH"/>
    <property type="match status" value="1"/>
</dbReference>